<organism evidence="1">
    <name type="scientific">marine sediment metagenome</name>
    <dbReference type="NCBI Taxonomy" id="412755"/>
    <lineage>
        <taxon>unclassified sequences</taxon>
        <taxon>metagenomes</taxon>
        <taxon>ecological metagenomes</taxon>
    </lineage>
</organism>
<sequence>RREFLTSMCGLGVAALAPWALFAESREVGWRAWHAAAVVNDKFQLWDATDIVTGTTIIPFDYDLHRFGDFDGFGDGLWVEV</sequence>
<comment type="caution">
    <text evidence="1">The sequence shown here is derived from an EMBL/GenBank/DDBJ whole genome shotgun (WGS) entry which is preliminary data.</text>
</comment>
<dbReference type="AlphaFoldDB" id="A0A0F9C555"/>
<reference evidence="1" key="1">
    <citation type="journal article" date="2015" name="Nature">
        <title>Complex archaea that bridge the gap between prokaryotes and eukaryotes.</title>
        <authorList>
            <person name="Spang A."/>
            <person name="Saw J.H."/>
            <person name="Jorgensen S.L."/>
            <person name="Zaremba-Niedzwiedzka K."/>
            <person name="Martijn J."/>
            <person name="Lind A.E."/>
            <person name="van Eijk R."/>
            <person name="Schleper C."/>
            <person name="Guy L."/>
            <person name="Ettema T.J."/>
        </authorList>
    </citation>
    <scope>NUCLEOTIDE SEQUENCE</scope>
</reference>
<accession>A0A0F9C555</accession>
<dbReference type="EMBL" id="LAZR01045974">
    <property type="protein sequence ID" value="KKK97609.1"/>
    <property type="molecule type" value="Genomic_DNA"/>
</dbReference>
<proteinExistence type="predicted"/>
<gene>
    <name evidence="1" type="ORF">LCGC14_2651020</name>
</gene>
<feature type="non-terminal residue" evidence="1">
    <location>
        <position position="1"/>
    </location>
</feature>
<evidence type="ECO:0000313" key="1">
    <source>
        <dbReference type="EMBL" id="KKK97609.1"/>
    </source>
</evidence>
<name>A0A0F9C555_9ZZZZ</name>
<protein>
    <submittedName>
        <fullName evidence="1">Uncharacterized protein</fullName>
    </submittedName>
</protein>